<sequence>MSGQRKRRVAKLNGSPVIGRKQEAEESRGRPLINGSVRLHWPEAAGATSVFNKGGTAEDRLSSFIGRKFFLFRNKHKSTQYNGRK</sequence>
<dbReference type="Proteomes" id="UP001154322">
    <property type="component" value="Unassembled WGS sequence"/>
</dbReference>
<evidence type="ECO:0000313" key="2">
    <source>
        <dbReference type="EMBL" id="CAH8249269.1"/>
    </source>
</evidence>
<feature type="region of interest" description="Disordered" evidence="1">
    <location>
        <begin position="1"/>
        <end position="30"/>
    </location>
</feature>
<protein>
    <submittedName>
        <fullName evidence="2">Uncharacterized protein</fullName>
    </submittedName>
</protein>
<evidence type="ECO:0000313" key="3">
    <source>
        <dbReference type="Proteomes" id="UP001154322"/>
    </source>
</evidence>
<keyword evidence="3" id="KW-1185">Reference proteome</keyword>
<feature type="compositionally biased region" description="Basic residues" evidence="1">
    <location>
        <begin position="1"/>
        <end position="10"/>
    </location>
</feature>
<name>A0ABM9GCW0_9BACL</name>
<proteinExistence type="predicted"/>
<organism evidence="2 3">
    <name type="scientific">Paenibacillus melissococcoides</name>
    <dbReference type="NCBI Taxonomy" id="2912268"/>
    <lineage>
        <taxon>Bacteria</taxon>
        <taxon>Bacillati</taxon>
        <taxon>Bacillota</taxon>
        <taxon>Bacilli</taxon>
        <taxon>Bacillales</taxon>
        <taxon>Paenibacillaceae</taxon>
        <taxon>Paenibacillus</taxon>
    </lineage>
</organism>
<dbReference type="RefSeq" id="WP_213426074.1">
    <property type="nucleotide sequence ID" value="NZ_AP031286.1"/>
</dbReference>
<gene>
    <name evidence="2" type="ORF">WJ0W_006455</name>
</gene>
<accession>A0ABM9GCW0</accession>
<reference evidence="2" key="1">
    <citation type="submission" date="2022-06" db="EMBL/GenBank/DDBJ databases">
        <authorList>
            <person name="Dietemann V."/>
            <person name="Ory F."/>
            <person name="Dainat B."/>
            <person name="Oberhansli S."/>
        </authorList>
    </citation>
    <scope>NUCLEOTIDE SEQUENCE</scope>
    <source>
        <strain evidence="2">Ena-SAMPLE-TAB-26-04-2022-14:26:32:270-5432</strain>
    </source>
</reference>
<feature type="compositionally biased region" description="Basic and acidic residues" evidence="1">
    <location>
        <begin position="20"/>
        <end position="29"/>
    </location>
</feature>
<dbReference type="EMBL" id="CALYLO010000015">
    <property type="protein sequence ID" value="CAH8249269.1"/>
    <property type="molecule type" value="Genomic_DNA"/>
</dbReference>
<comment type="caution">
    <text evidence="2">The sequence shown here is derived from an EMBL/GenBank/DDBJ whole genome shotgun (WGS) entry which is preliminary data.</text>
</comment>
<evidence type="ECO:0000256" key="1">
    <source>
        <dbReference type="SAM" id="MobiDB-lite"/>
    </source>
</evidence>